<sequence>MRKFLTMLAVSSAFALPVAAQDAAPPATDAAPGAAAGMAPQAEPWLTSLITETPQAGFDLAVTMARKAVTTTQTDKDTLHKLRPNYAHDPQSLIGVSGVAATWFATIAAANDYWRE</sequence>
<evidence type="ECO:0000256" key="1">
    <source>
        <dbReference type="SAM" id="SignalP"/>
    </source>
</evidence>
<dbReference type="InterPro" id="IPR038125">
    <property type="entry name" value="HTHP_sf"/>
</dbReference>
<accession>A0A1M7ESI6</accession>
<gene>
    <name evidence="2" type="ORF">SAMN05444389_102296</name>
</gene>
<dbReference type="Pfam" id="PF11534">
    <property type="entry name" value="HTHP"/>
    <property type="match status" value="1"/>
</dbReference>
<dbReference type="Proteomes" id="UP000184444">
    <property type="component" value="Unassembled WGS sequence"/>
</dbReference>
<name>A0A1M7ESI6_9RHOB</name>
<feature type="chain" id="PRO_5012500529" evidence="1">
    <location>
        <begin position="21"/>
        <end position="116"/>
    </location>
</feature>
<dbReference type="Gene3D" id="6.10.80.10">
    <property type="entry name" value="Hexameric tyrosine-coordinated heme protein (HTHP)"/>
    <property type="match status" value="1"/>
</dbReference>
<feature type="signal peptide" evidence="1">
    <location>
        <begin position="1"/>
        <end position="20"/>
    </location>
</feature>
<dbReference type="STRING" id="53463.SAMN05444389_102296"/>
<reference evidence="3" key="1">
    <citation type="submission" date="2016-11" db="EMBL/GenBank/DDBJ databases">
        <authorList>
            <person name="Varghese N."/>
            <person name="Submissions S."/>
        </authorList>
    </citation>
    <scope>NUCLEOTIDE SEQUENCE [LARGE SCALE GENOMIC DNA]</scope>
    <source>
        <strain evidence="3">DSM 6637</strain>
    </source>
</reference>
<organism evidence="2 3">
    <name type="scientific">Paracoccus solventivorans</name>
    <dbReference type="NCBI Taxonomy" id="53463"/>
    <lineage>
        <taxon>Bacteria</taxon>
        <taxon>Pseudomonadati</taxon>
        <taxon>Pseudomonadota</taxon>
        <taxon>Alphaproteobacteria</taxon>
        <taxon>Rhodobacterales</taxon>
        <taxon>Paracoccaceae</taxon>
        <taxon>Paracoccus</taxon>
    </lineage>
</organism>
<keyword evidence="3" id="KW-1185">Reference proteome</keyword>
<dbReference type="EMBL" id="FRCK01000002">
    <property type="protein sequence ID" value="SHL94805.1"/>
    <property type="molecule type" value="Genomic_DNA"/>
</dbReference>
<dbReference type="RefSeq" id="WP_084731961.1">
    <property type="nucleotide sequence ID" value="NZ_FRCK01000002.1"/>
</dbReference>
<dbReference type="OrthoDB" id="72286at2"/>
<evidence type="ECO:0000313" key="3">
    <source>
        <dbReference type="Proteomes" id="UP000184444"/>
    </source>
</evidence>
<evidence type="ECO:0000313" key="2">
    <source>
        <dbReference type="EMBL" id="SHL94805.1"/>
    </source>
</evidence>
<dbReference type="AlphaFoldDB" id="A0A1M7ESI6"/>
<proteinExistence type="predicted"/>
<protein>
    <submittedName>
        <fullName evidence="2">Hexameric tyrosine-coordinated heme protein (HTHP)</fullName>
    </submittedName>
</protein>
<keyword evidence="1" id="KW-0732">Signal</keyword>
<dbReference type="InterPro" id="IPR021111">
    <property type="entry name" value="Hexamer_Tyr-coord_heme_pr_HTHP"/>
</dbReference>